<feature type="transmembrane region" description="Helical" evidence="1">
    <location>
        <begin position="217"/>
        <end position="241"/>
    </location>
</feature>
<evidence type="ECO:0000313" key="3">
    <source>
        <dbReference type="Proteomes" id="UP000461730"/>
    </source>
</evidence>
<dbReference type="PANTHER" id="PTHR43471:SF1">
    <property type="entry name" value="ABC TRANSPORTER PERMEASE PROTEIN NOSY-RELATED"/>
    <property type="match status" value="1"/>
</dbReference>
<dbReference type="RefSeq" id="WP_157307433.1">
    <property type="nucleotide sequence ID" value="NZ_WRXN01000007.1"/>
</dbReference>
<dbReference type="AlphaFoldDB" id="A0A7K1U6K0"/>
<dbReference type="Pfam" id="PF12040">
    <property type="entry name" value="DUF3526"/>
    <property type="match status" value="1"/>
</dbReference>
<evidence type="ECO:0000313" key="2">
    <source>
        <dbReference type="EMBL" id="MVT09984.1"/>
    </source>
</evidence>
<reference evidence="2 3" key="1">
    <citation type="submission" date="2019-12" db="EMBL/GenBank/DDBJ databases">
        <title>Chitinophaga sp. strain ysch24 (GDMCC 1.1355), whole genome shotgun sequence.</title>
        <authorList>
            <person name="Zhang X."/>
        </authorList>
    </citation>
    <scope>NUCLEOTIDE SEQUENCE [LARGE SCALE GENOMIC DNA]</scope>
    <source>
        <strain evidence="3">ysch24</strain>
    </source>
</reference>
<keyword evidence="3" id="KW-1185">Reference proteome</keyword>
<evidence type="ECO:0000256" key="1">
    <source>
        <dbReference type="SAM" id="Phobius"/>
    </source>
</evidence>
<comment type="caution">
    <text evidence="2">The sequence shown here is derived from an EMBL/GenBank/DDBJ whole genome shotgun (WGS) entry which is preliminary data.</text>
</comment>
<dbReference type="Proteomes" id="UP000461730">
    <property type="component" value="Unassembled WGS sequence"/>
</dbReference>
<dbReference type="EMBL" id="WRXN01000007">
    <property type="protein sequence ID" value="MVT09984.1"/>
    <property type="molecule type" value="Genomic_DNA"/>
</dbReference>
<sequence length="478" mass="54405">MRPRIIKIIAFQQWKISFRNKAVPVLTLVIGLMLIMAAFSGWKIYKDQTTIRTKYSQQVREQWLNNPDKHPHRMAHYGYLVFRSKHPLSFFDFGMESFTGTSVFLEAHRQNSVNFSEAGFSTGILRFGELHIAMILQLLLPLLIFFLGFNAISAEREGNTLKVLLCQGISWPELLMGKTLGITAVTLVLYLPVILATILLWLLLSGFNISADDAIRLILLLITYLLYFMICALAAVMVSALSRTSKASLIALTGIWITLMIVLPRAVQALGAHQYPTPSRLAFETAVEEDLVKAGDSHNPNDPHYAAIKDSLLRTYKVDSVQQLPFNYGGFIMAEGERISADIYKKHQYDLIRTYESQNNFARYAAFADPYIAVKNFSMALAGTGFASYTDFQDQVEDFRYKLAQRMNRLQMDLISNDKHGSQHISHEHWAEMPDFRYTFRKTGAIFRHEALSIAAMLCWTAVLLILLFTITKKFRAL</sequence>
<name>A0A7K1U6K0_9BACT</name>
<dbReference type="PANTHER" id="PTHR43471">
    <property type="entry name" value="ABC TRANSPORTER PERMEASE"/>
    <property type="match status" value="1"/>
</dbReference>
<keyword evidence="1" id="KW-0472">Membrane</keyword>
<dbReference type="Pfam" id="PF12679">
    <property type="entry name" value="ABC2_membrane_2"/>
    <property type="match status" value="1"/>
</dbReference>
<feature type="transmembrane region" description="Helical" evidence="1">
    <location>
        <begin position="247"/>
        <end position="267"/>
    </location>
</feature>
<feature type="transmembrane region" description="Helical" evidence="1">
    <location>
        <begin position="22"/>
        <end position="45"/>
    </location>
</feature>
<dbReference type="InterPro" id="IPR021913">
    <property type="entry name" value="DUF3526"/>
</dbReference>
<dbReference type="GO" id="GO:0005886">
    <property type="term" value="C:plasma membrane"/>
    <property type="evidence" value="ECO:0007669"/>
    <property type="project" value="UniProtKB-SubCell"/>
</dbReference>
<keyword evidence="1" id="KW-0812">Transmembrane</keyword>
<feature type="transmembrane region" description="Helical" evidence="1">
    <location>
        <begin position="130"/>
        <end position="152"/>
    </location>
</feature>
<accession>A0A7K1U6K0</accession>
<feature type="transmembrane region" description="Helical" evidence="1">
    <location>
        <begin position="180"/>
        <end position="205"/>
    </location>
</feature>
<proteinExistence type="predicted"/>
<organism evidence="2 3">
    <name type="scientific">Chitinophaga tropicalis</name>
    <dbReference type="NCBI Taxonomy" id="2683588"/>
    <lineage>
        <taxon>Bacteria</taxon>
        <taxon>Pseudomonadati</taxon>
        <taxon>Bacteroidota</taxon>
        <taxon>Chitinophagia</taxon>
        <taxon>Chitinophagales</taxon>
        <taxon>Chitinophagaceae</taxon>
        <taxon>Chitinophaga</taxon>
    </lineage>
</organism>
<protein>
    <submittedName>
        <fullName evidence="2">DUF3526 domain-containing protein</fullName>
    </submittedName>
</protein>
<keyword evidence="1" id="KW-1133">Transmembrane helix</keyword>
<dbReference type="GO" id="GO:0140359">
    <property type="term" value="F:ABC-type transporter activity"/>
    <property type="evidence" value="ECO:0007669"/>
    <property type="project" value="InterPro"/>
</dbReference>
<gene>
    <name evidence="2" type="ORF">GO493_17060</name>
</gene>
<feature type="transmembrane region" description="Helical" evidence="1">
    <location>
        <begin position="451"/>
        <end position="471"/>
    </location>
</feature>